<dbReference type="GO" id="GO:0005524">
    <property type="term" value="F:ATP binding"/>
    <property type="evidence" value="ECO:0007669"/>
    <property type="project" value="UniProtKB-UniRule"/>
</dbReference>
<dbReference type="EMBL" id="VTES01000011">
    <property type="protein sequence ID" value="TYS57915.1"/>
    <property type="molecule type" value="Genomic_DNA"/>
</dbReference>
<dbReference type="Pfam" id="PF01580">
    <property type="entry name" value="FtsK_SpoIIIE"/>
    <property type="match status" value="1"/>
</dbReference>
<organism evidence="6 7">
    <name type="scientific">Bacillus infantis</name>
    <dbReference type="NCBI Taxonomy" id="324767"/>
    <lineage>
        <taxon>Bacteria</taxon>
        <taxon>Bacillati</taxon>
        <taxon>Bacillota</taxon>
        <taxon>Bacilli</taxon>
        <taxon>Bacillales</taxon>
        <taxon>Bacillaceae</taxon>
        <taxon>Bacillus</taxon>
    </lineage>
</organism>
<dbReference type="GO" id="GO:0003677">
    <property type="term" value="F:DNA binding"/>
    <property type="evidence" value="ECO:0007669"/>
    <property type="project" value="InterPro"/>
</dbReference>
<dbReference type="InterPro" id="IPR027417">
    <property type="entry name" value="P-loop_NTPase"/>
</dbReference>
<evidence type="ECO:0000259" key="5">
    <source>
        <dbReference type="PROSITE" id="PS50901"/>
    </source>
</evidence>
<dbReference type="Gene3D" id="3.40.50.300">
    <property type="entry name" value="P-loop containing nucleotide triphosphate hydrolases"/>
    <property type="match status" value="1"/>
</dbReference>
<dbReference type="SMART" id="SM00382">
    <property type="entry name" value="AAA"/>
    <property type="match status" value="1"/>
</dbReference>
<feature type="binding site" evidence="4">
    <location>
        <begin position="140"/>
        <end position="147"/>
    </location>
    <ligand>
        <name>ATP</name>
        <dbReference type="ChEBI" id="CHEBI:30616"/>
    </ligand>
</feature>
<dbReference type="RefSeq" id="WP_148951048.1">
    <property type="nucleotide sequence ID" value="NZ_VTES01000011.1"/>
</dbReference>
<evidence type="ECO:0000256" key="2">
    <source>
        <dbReference type="ARBA" id="ARBA00022741"/>
    </source>
</evidence>
<dbReference type="Proteomes" id="UP000323732">
    <property type="component" value="Unassembled WGS sequence"/>
</dbReference>
<dbReference type="SUPFAM" id="SSF52540">
    <property type="entry name" value="P-loop containing nucleoside triphosphate hydrolases"/>
    <property type="match status" value="1"/>
</dbReference>
<comment type="subcellular location">
    <subcellularLocation>
        <location evidence="1">Membrane</location>
        <topology evidence="1">Multi-pass membrane protein</topology>
    </subcellularLocation>
</comment>
<evidence type="ECO:0000256" key="3">
    <source>
        <dbReference type="ARBA" id="ARBA00022840"/>
    </source>
</evidence>
<evidence type="ECO:0000256" key="1">
    <source>
        <dbReference type="ARBA" id="ARBA00004141"/>
    </source>
</evidence>
<dbReference type="PANTHER" id="PTHR22683:SF41">
    <property type="entry name" value="DNA TRANSLOCASE FTSK"/>
    <property type="match status" value="1"/>
</dbReference>
<feature type="domain" description="FtsK" evidence="5">
    <location>
        <begin position="123"/>
        <end position="302"/>
    </location>
</feature>
<comment type="caution">
    <text evidence="6">The sequence shown here is derived from an EMBL/GenBank/DDBJ whole genome shotgun (WGS) entry which is preliminary data.</text>
</comment>
<dbReference type="PANTHER" id="PTHR22683">
    <property type="entry name" value="SPORULATION PROTEIN RELATED"/>
    <property type="match status" value="1"/>
</dbReference>
<dbReference type="GO" id="GO:0016020">
    <property type="term" value="C:membrane"/>
    <property type="evidence" value="ECO:0007669"/>
    <property type="project" value="UniProtKB-SubCell"/>
</dbReference>
<proteinExistence type="predicted"/>
<dbReference type="AlphaFoldDB" id="A0A5D4S2U9"/>
<keyword evidence="2 4" id="KW-0547">Nucleotide-binding</keyword>
<dbReference type="InterPro" id="IPR003593">
    <property type="entry name" value="AAA+_ATPase"/>
</dbReference>
<name>A0A5D4S2U9_9BACI</name>
<dbReference type="PROSITE" id="PS50901">
    <property type="entry name" value="FTSK"/>
    <property type="match status" value="1"/>
</dbReference>
<dbReference type="InterPro" id="IPR002543">
    <property type="entry name" value="FtsK_dom"/>
</dbReference>
<evidence type="ECO:0000256" key="4">
    <source>
        <dbReference type="PROSITE-ProRule" id="PRU00289"/>
    </source>
</evidence>
<keyword evidence="3 4" id="KW-0067">ATP-binding</keyword>
<protein>
    <submittedName>
        <fullName evidence="6">DNA translocase FtsK</fullName>
    </submittedName>
</protein>
<sequence>MSMWTKLKARKKLVDSFKAAGIYLGPDDRRIYPKIHSVSTTGHSTEFTFTLPAGINPGLLKKHEYVFHQKFGNRLEFKGEYKNFTLTVYANALPAVLKYNHSSILPQIEGHSIPIVAGQDANGSMVVYDMVKNPHLLIAGETGSGKSTQLRSVISTLIQALPPYRLQLYLCDLKRSEFHLFRQIEHVQGVYVSPGEMIPILQELQGEMRHRGDMLDAHEVAHIDDLPEPPPYIILCIDEVALLQDERKVMALIEEISAIGRALGVFLVLSMQRPDRKVLDGKLKNNLTVRMGFKCADLINSRIVGTPGSEKLKQEGRMLLKLPGLSGSQEIQAPYLSIHEAKKILDPYRCLTAKGANKSPIKASDKVIELQETENGIFGVLEE</sequence>
<accession>A0A5D4S2U9</accession>
<evidence type="ECO:0000313" key="7">
    <source>
        <dbReference type="Proteomes" id="UP000323732"/>
    </source>
</evidence>
<gene>
    <name evidence="6" type="ORF">FZD47_24065</name>
</gene>
<evidence type="ECO:0000313" key="6">
    <source>
        <dbReference type="EMBL" id="TYS57915.1"/>
    </source>
</evidence>
<dbReference type="InterPro" id="IPR050206">
    <property type="entry name" value="FtsK/SpoIIIE/SftA"/>
</dbReference>
<reference evidence="6 7" key="1">
    <citation type="submission" date="2019-08" db="EMBL/GenBank/DDBJ databases">
        <title>Bacillus genomes from the desert of Cuatro Cienegas, Coahuila.</title>
        <authorList>
            <person name="Olmedo-Alvarez G."/>
        </authorList>
    </citation>
    <scope>NUCLEOTIDE SEQUENCE [LARGE SCALE GENOMIC DNA]</scope>
    <source>
        <strain evidence="6 7">CH37_1T</strain>
    </source>
</reference>